<keyword evidence="6" id="KW-0407">Ion channel</keyword>
<feature type="transmembrane region" description="Helical" evidence="10">
    <location>
        <begin position="50"/>
        <end position="71"/>
    </location>
</feature>
<keyword evidence="2 10" id="KW-1003">Cell membrane</keyword>
<evidence type="ECO:0000256" key="5">
    <source>
        <dbReference type="ARBA" id="ARBA00023136"/>
    </source>
</evidence>
<evidence type="ECO:0000256" key="2">
    <source>
        <dbReference type="ARBA" id="ARBA00022475"/>
    </source>
</evidence>
<evidence type="ECO:0000256" key="3">
    <source>
        <dbReference type="ARBA" id="ARBA00022692"/>
    </source>
</evidence>
<comment type="similarity">
    <text evidence="7 10">Belongs to the fluoride channel Fluc/FEX (TC 1.A.43) family.</text>
</comment>
<dbReference type="InterPro" id="IPR003691">
    <property type="entry name" value="FluC"/>
</dbReference>
<keyword evidence="4 10" id="KW-1133">Transmembrane helix</keyword>
<dbReference type="AlphaFoldDB" id="A0A975R088"/>
<sequence length="152" mass="15735">MAERPGTLPAPLPRLDWPVWAAVAAGAFAGGLARYGLLQRFPPDPAALDWTTLGINAGASLTLGFLTSWWVTRPMVPFWLKAGMGPGFLGSFSTFSAVALSLEVPLAAGRHDLWIGYLVLTLAGGFGAAAIGLWLGGRAGAATRGRQTGDGS</sequence>
<feature type="transmembrane region" description="Helical" evidence="10">
    <location>
        <begin position="83"/>
        <end position="102"/>
    </location>
</feature>
<gene>
    <name evidence="11" type="ORF">KKR91_12220</name>
</gene>
<dbReference type="Proteomes" id="UP000676885">
    <property type="component" value="Chromosome"/>
</dbReference>
<keyword evidence="6" id="KW-0813">Transport</keyword>
<evidence type="ECO:0000313" key="12">
    <source>
        <dbReference type="Proteomes" id="UP000676885"/>
    </source>
</evidence>
<comment type="catalytic activity">
    <reaction evidence="8">
        <text>fluoride(in) = fluoride(out)</text>
        <dbReference type="Rhea" id="RHEA:76159"/>
        <dbReference type="ChEBI" id="CHEBI:17051"/>
    </reaction>
    <physiologicalReaction direction="left-to-right" evidence="8">
        <dbReference type="Rhea" id="RHEA:76160"/>
    </physiologicalReaction>
</comment>
<reference evidence="11 12" key="1">
    <citation type="submission" date="2021-05" db="EMBL/GenBank/DDBJ databases">
        <title>Novel species in genus Arthrobacter.</title>
        <authorList>
            <person name="Zhang G."/>
        </authorList>
    </citation>
    <scope>NUCLEOTIDE SEQUENCE [LARGE SCALE GENOMIC DNA]</scope>
    <source>
        <strain evidence="12">zg-ZUI227</strain>
    </source>
</reference>
<keyword evidence="6" id="KW-0406">Ion transport</keyword>
<feature type="transmembrane region" description="Helical" evidence="10">
    <location>
        <begin position="17"/>
        <end position="38"/>
    </location>
</feature>
<evidence type="ECO:0000256" key="6">
    <source>
        <dbReference type="ARBA" id="ARBA00023303"/>
    </source>
</evidence>
<keyword evidence="3 10" id="KW-0812">Transmembrane</keyword>
<feature type="transmembrane region" description="Helical" evidence="10">
    <location>
        <begin position="114"/>
        <end position="135"/>
    </location>
</feature>
<name>A0A975R088_9MICC</name>
<dbReference type="GO" id="GO:0034220">
    <property type="term" value="P:monoatomic ion transmembrane transport"/>
    <property type="evidence" value="ECO:0007669"/>
    <property type="project" value="UniProtKB-KW"/>
</dbReference>
<accession>A0A975R088</accession>
<organism evidence="11 12">
    <name type="scientific">Arthrobacter jiangjiafuii</name>
    <dbReference type="NCBI Taxonomy" id="2817475"/>
    <lineage>
        <taxon>Bacteria</taxon>
        <taxon>Bacillati</taxon>
        <taxon>Actinomycetota</taxon>
        <taxon>Actinomycetes</taxon>
        <taxon>Micrococcales</taxon>
        <taxon>Micrococcaceae</taxon>
        <taxon>Arthrobacter</taxon>
    </lineage>
</organism>
<keyword evidence="5 10" id="KW-0472">Membrane</keyword>
<keyword evidence="12" id="KW-1185">Reference proteome</keyword>
<evidence type="ECO:0000256" key="10">
    <source>
        <dbReference type="RuleBase" id="RU004340"/>
    </source>
</evidence>
<protein>
    <recommendedName>
        <fullName evidence="10">Fluoride-specific ion channel</fullName>
    </recommendedName>
</protein>
<proteinExistence type="inferred from homology"/>
<dbReference type="GO" id="GO:0005886">
    <property type="term" value="C:plasma membrane"/>
    <property type="evidence" value="ECO:0007669"/>
    <property type="project" value="UniProtKB-SubCell"/>
</dbReference>
<dbReference type="RefSeq" id="WP_210231275.1">
    <property type="nucleotide sequence ID" value="NZ_CP076022.1"/>
</dbReference>
<dbReference type="EMBL" id="CP076022">
    <property type="protein sequence ID" value="QWC09258.1"/>
    <property type="molecule type" value="Genomic_DNA"/>
</dbReference>
<evidence type="ECO:0000256" key="1">
    <source>
        <dbReference type="ARBA" id="ARBA00004651"/>
    </source>
</evidence>
<dbReference type="Pfam" id="PF02537">
    <property type="entry name" value="CRCB"/>
    <property type="match status" value="1"/>
</dbReference>
<evidence type="ECO:0000256" key="7">
    <source>
        <dbReference type="ARBA" id="ARBA00035120"/>
    </source>
</evidence>
<dbReference type="KEGG" id="ajg:KKR91_12220"/>
<comment type="function">
    <text evidence="9">Fluoride-specific ion channel. Important for reducing fluoride concentration in the cell, thus reducing its toxicity.</text>
</comment>
<comment type="subcellular location">
    <subcellularLocation>
        <location evidence="1">Cell membrane</location>
        <topology evidence="1">Multi-pass membrane protein</topology>
    </subcellularLocation>
</comment>
<evidence type="ECO:0000313" key="11">
    <source>
        <dbReference type="EMBL" id="QWC09258.1"/>
    </source>
</evidence>
<evidence type="ECO:0000256" key="9">
    <source>
        <dbReference type="ARBA" id="ARBA00049940"/>
    </source>
</evidence>
<evidence type="ECO:0000256" key="4">
    <source>
        <dbReference type="ARBA" id="ARBA00022989"/>
    </source>
</evidence>
<evidence type="ECO:0000256" key="8">
    <source>
        <dbReference type="ARBA" id="ARBA00035585"/>
    </source>
</evidence>